<keyword evidence="7 17" id="KW-0812">Transmembrane</keyword>
<feature type="transmembrane region" description="Helical" evidence="17">
    <location>
        <begin position="411"/>
        <end position="434"/>
    </location>
</feature>
<evidence type="ECO:0000256" key="7">
    <source>
        <dbReference type="ARBA" id="ARBA00022692"/>
    </source>
</evidence>
<dbReference type="Proteomes" id="UP000078397">
    <property type="component" value="Unassembled WGS sequence"/>
</dbReference>
<dbReference type="OrthoDB" id="76293at2759"/>
<evidence type="ECO:0000256" key="1">
    <source>
        <dbReference type="ARBA" id="ARBA00001947"/>
    </source>
</evidence>
<dbReference type="STRING" id="1380566.A0A179FM20"/>
<gene>
    <name evidence="21" type="ORF">VFPPC_14320</name>
</gene>
<feature type="transmembrane region" description="Helical" evidence="17">
    <location>
        <begin position="734"/>
        <end position="753"/>
    </location>
</feature>
<keyword evidence="5" id="KW-0926">Vacuole</keyword>
<feature type="transmembrane region" description="Helical" evidence="17">
    <location>
        <begin position="465"/>
        <end position="487"/>
    </location>
</feature>
<evidence type="ECO:0000259" key="19">
    <source>
        <dbReference type="Pfam" id="PF22250"/>
    </source>
</evidence>
<comment type="subcellular location">
    <subcellularLocation>
        <location evidence="3">Vacuole membrane</location>
        <topology evidence="3">Multi-pass membrane protein</topology>
    </subcellularLocation>
</comment>
<dbReference type="InterPro" id="IPR007484">
    <property type="entry name" value="Peptidase_M28"/>
</dbReference>
<dbReference type="InterPro" id="IPR053975">
    <property type="entry name" value="PFF1_C"/>
</dbReference>
<evidence type="ECO:0000256" key="15">
    <source>
        <dbReference type="RuleBase" id="RU361240"/>
    </source>
</evidence>
<dbReference type="InterPro" id="IPR053976">
    <property type="entry name" value="PFF1_TM"/>
</dbReference>
<evidence type="ECO:0000256" key="17">
    <source>
        <dbReference type="SAM" id="Phobius"/>
    </source>
</evidence>
<evidence type="ECO:0000256" key="14">
    <source>
        <dbReference type="ARBA" id="ARBA00023180"/>
    </source>
</evidence>
<feature type="domain" description="Vacuolar membrane protease transmembrane" evidence="20">
    <location>
        <begin position="466"/>
        <end position="763"/>
    </location>
</feature>
<feature type="transmembrane region" description="Helical" evidence="17">
    <location>
        <begin position="696"/>
        <end position="714"/>
    </location>
</feature>
<dbReference type="Pfam" id="PF22250">
    <property type="entry name" value="PFF1_C"/>
    <property type="match status" value="1"/>
</dbReference>
<comment type="caution">
    <text evidence="21">The sequence shown here is derived from an EMBL/GenBank/DDBJ whole genome shotgun (WGS) entry which is preliminary data.</text>
</comment>
<feature type="domain" description="Vacuolar membrane protease C-terminal" evidence="19">
    <location>
        <begin position="791"/>
        <end position="1024"/>
    </location>
</feature>
<dbReference type="Gene3D" id="3.40.630.10">
    <property type="entry name" value="Zn peptidases"/>
    <property type="match status" value="1"/>
</dbReference>
<evidence type="ECO:0000256" key="12">
    <source>
        <dbReference type="ARBA" id="ARBA00023049"/>
    </source>
</evidence>
<dbReference type="SUPFAM" id="SSF53187">
    <property type="entry name" value="Zn-dependent exopeptidases"/>
    <property type="match status" value="1"/>
</dbReference>
<name>A0A179FM20_METCM</name>
<sequence length="1031" mass="113909">MRSLNPFAFRPGPVTFWTTATYLAIVISLIYVQETLPPAPSEKAWPQGVNLTDAWLDLQAITRSYHPYNSHENDVVRQYLMRRSKEILEKNGVEYTTDLTGGVPWESSYLLSAADAQKTDKVASRPRGATLFDDRISNVTYAQRDNTIGQYFEGNNFYVYIHGSEDPEGDWWTSDNLRRNAGSGSGVLVNCHFDSVATGYGATDDGMSCVSLLQILSHFTSHGRQPKNGIVLLFNNAEEDGLLGARAFGYSPLVQFCHTFVNLEGAGAGGRAMLFRTTDLETAEAYSTSPYPFGSVVAANAFERGVIKSGTDYSVFVDNFGQRGLDIAFYSPRSRYHTEEDDARHSSVDSIWHMLSAALASTESLSKSASTQFSGPRSDGRKDLVQNGRPTAGVWFDWYGRGWSAFPLRGLFAWSLTLLITTPLALFLVTFLLVRHDKWYFFTSTVDSDLDDYDGKVSVGGWKGFVRFPFALVVAGALTIGSVYLLAKVNPLIIYSSAYSVWAMMISLFYFVSWLLLRGAHFVRPSALHRGFTLMWLFVITWVLSIFAAVAEDRMNIGALYSLAFLHTFVFAALLISLLEQFALPSKQDFARQLGGEDEAEAEADALLADDGDDDAPEQENEDGEDANIAPTPTETTPLRTGEEGYGSNEQATTFASTYRRSISEPNNTANGGDEVKRSFPPYENEQAWSGRLPTWTWFIQLLLLAPLYVIVLGNLALVQTTSMAMTGTDGSSLLVPLMGVGALTILLLLPLTPFIHRVTHHVPVFLLLVFIGTLIYNLVAFPFSVNNRFKFFFQQVIDLDEGTNVVNLLGLEDFVRPVISSLPTPAGQHIKCTGSALRQSLKDCQYDASLLPPDLAHGEKLENLVSLRASKSADGKSILVSLDALNTRTCFLDTSSPIFGFSIDGGSRRDERFGSFPRDGLRHIQLWRRDWEGGWNVTLHPGGNGFSTDTKEATVQEPQVNSLDDSPSNGELKLRTADEFSVAARCLWSDANSAKTIPALHEVKQYMPTWAIVTKKSVGLVEVKKTVKVT</sequence>
<evidence type="ECO:0000256" key="9">
    <source>
        <dbReference type="ARBA" id="ARBA00022801"/>
    </source>
</evidence>
<evidence type="ECO:0000259" key="20">
    <source>
        <dbReference type="Pfam" id="PF22251"/>
    </source>
</evidence>
<feature type="compositionally biased region" description="Acidic residues" evidence="16">
    <location>
        <begin position="610"/>
        <end position="626"/>
    </location>
</feature>
<evidence type="ECO:0000256" key="11">
    <source>
        <dbReference type="ARBA" id="ARBA00022989"/>
    </source>
</evidence>
<feature type="region of interest" description="Disordered" evidence="16">
    <location>
        <begin position="610"/>
        <end position="648"/>
    </location>
</feature>
<feature type="transmembrane region" description="Helical" evidence="17">
    <location>
        <begin position="765"/>
        <end position="786"/>
    </location>
</feature>
<dbReference type="AlphaFoldDB" id="A0A179FM20"/>
<evidence type="ECO:0000256" key="2">
    <source>
        <dbReference type="ARBA" id="ARBA00003273"/>
    </source>
</evidence>
<keyword evidence="13 17" id="KW-0472">Membrane</keyword>
<evidence type="ECO:0000256" key="3">
    <source>
        <dbReference type="ARBA" id="ARBA00004128"/>
    </source>
</evidence>
<organism evidence="21 22">
    <name type="scientific">Pochonia chlamydosporia 170</name>
    <dbReference type="NCBI Taxonomy" id="1380566"/>
    <lineage>
        <taxon>Eukaryota</taxon>
        <taxon>Fungi</taxon>
        <taxon>Dikarya</taxon>
        <taxon>Ascomycota</taxon>
        <taxon>Pezizomycotina</taxon>
        <taxon>Sordariomycetes</taxon>
        <taxon>Hypocreomycetidae</taxon>
        <taxon>Hypocreales</taxon>
        <taxon>Clavicipitaceae</taxon>
        <taxon>Pochonia</taxon>
    </lineage>
</organism>
<feature type="domain" description="Peptidase M28" evidence="18">
    <location>
        <begin position="185"/>
        <end position="360"/>
    </location>
</feature>
<keyword evidence="14" id="KW-0325">Glycoprotein</keyword>
<dbReference type="Pfam" id="PF22251">
    <property type="entry name" value="PFF1_TM"/>
    <property type="match status" value="1"/>
</dbReference>
<feature type="transmembrane region" description="Helical" evidence="17">
    <location>
        <begin position="12"/>
        <end position="32"/>
    </location>
</feature>
<proteinExistence type="inferred from homology"/>
<dbReference type="EC" id="3.4.-.-" evidence="15"/>
<dbReference type="InterPro" id="IPR048024">
    <property type="entry name" value="Fxna-like_M28_dom"/>
</dbReference>
<accession>A0A179FM20</accession>
<dbReference type="Pfam" id="PF04389">
    <property type="entry name" value="Peptidase_M28"/>
    <property type="match status" value="1"/>
</dbReference>
<dbReference type="CDD" id="cd03875">
    <property type="entry name" value="M28_Fxna_like"/>
    <property type="match status" value="1"/>
</dbReference>
<keyword evidence="22" id="KW-1185">Reference proteome</keyword>
<keyword evidence="9 15" id="KW-0378">Hydrolase</keyword>
<keyword evidence="8 15" id="KW-0479">Metal-binding</keyword>
<dbReference type="GO" id="GO:0006508">
    <property type="term" value="P:proteolysis"/>
    <property type="evidence" value="ECO:0007669"/>
    <property type="project" value="UniProtKB-KW"/>
</dbReference>
<comment type="similarity">
    <text evidence="4 15">Belongs to the peptidase M28 family.</text>
</comment>
<dbReference type="PANTHER" id="PTHR12147:SF58">
    <property type="entry name" value="VACUOLAR MEMBRANE PROTEASE"/>
    <property type="match status" value="1"/>
</dbReference>
<dbReference type="EMBL" id="LSBJ02000004">
    <property type="protein sequence ID" value="OAQ66280.1"/>
    <property type="molecule type" value="Genomic_DNA"/>
</dbReference>
<comment type="function">
    <text evidence="2">May be involved in vacuolar sorting and osmoregulation.</text>
</comment>
<feature type="transmembrane region" description="Helical" evidence="17">
    <location>
        <begin position="499"/>
        <end position="520"/>
    </location>
</feature>
<dbReference type="GO" id="GO:0005774">
    <property type="term" value="C:vacuolar membrane"/>
    <property type="evidence" value="ECO:0007669"/>
    <property type="project" value="UniProtKB-SubCell"/>
</dbReference>
<dbReference type="GeneID" id="28856083"/>
<evidence type="ECO:0000256" key="4">
    <source>
        <dbReference type="ARBA" id="ARBA00010918"/>
    </source>
</evidence>
<keyword evidence="11 17" id="KW-1133">Transmembrane helix</keyword>
<feature type="transmembrane region" description="Helical" evidence="17">
    <location>
        <begin position="532"/>
        <end position="551"/>
    </location>
</feature>
<dbReference type="GO" id="GO:0046872">
    <property type="term" value="F:metal ion binding"/>
    <property type="evidence" value="ECO:0007669"/>
    <property type="project" value="UniProtKB-KW"/>
</dbReference>
<protein>
    <recommendedName>
        <fullName evidence="15">Peptide hydrolase</fullName>
        <ecNumber evidence="15">3.4.-.-</ecNumber>
    </recommendedName>
</protein>
<evidence type="ECO:0000313" key="21">
    <source>
        <dbReference type="EMBL" id="OAQ66280.1"/>
    </source>
</evidence>
<evidence type="ECO:0000256" key="8">
    <source>
        <dbReference type="ARBA" id="ARBA00022723"/>
    </source>
</evidence>
<dbReference type="FunFam" id="3.40.630.10:FF:000057">
    <property type="entry name" value="Vacuolar membrane protease"/>
    <property type="match status" value="1"/>
</dbReference>
<keyword evidence="10 15" id="KW-0862">Zinc</keyword>
<evidence type="ECO:0000256" key="6">
    <source>
        <dbReference type="ARBA" id="ARBA00022670"/>
    </source>
</evidence>
<dbReference type="PANTHER" id="PTHR12147">
    <property type="entry name" value="METALLOPEPTIDASE M28 FAMILY MEMBER"/>
    <property type="match status" value="1"/>
</dbReference>
<evidence type="ECO:0000313" key="22">
    <source>
        <dbReference type="Proteomes" id="UP000078397"/>
    </source>
</evidence>
<comment type="cofactor">
    <cofactor evidence="1">
        <name>Zn(2+)</name>
        <dbReference type="ChEBI" id="CHEBI:29105"/>
    </cofactor>
</comment>
<feature type="transmembrane region" description="Helical" evidence="17">
    <location>
        <begin position="557"/>
        <end position="579"/>
    </location>
</feature>
<dbReference type="KEGG" id="pchm:VFPPC_14320"/>
<evidence type="ECO:0000256" key="10">
    <source>
        <dbReference type="ARBA" id="ARBA00022833"/>
    </source>
</evidence>
<evidence type="ECO:0000256" key="16">
    <source>
        <dbReference type="SAM" id="MobiDB-lite"/>
    </source>
</evidence>
<keyword evidence="12" id="KW-0482">Metalloprotease</keyword>
<dbReference type="RefSeq" id="XP_018143367.1">
    <property type="nucleotide sequence ID" value="XM_018292089.1"/>
</dbReference>
<keyword evidence="6 15" id="KW-0645">Protease</keyword>
<dbReference type="InterPro" id="IPR045175">
    <property type="entry name" value="M28_fam"/>
</dbReference>
<evidence type="ECO:0000256" key="13">
    <source>
        <dbReference type="ARBA" id="ARBA00023136"/>
    </source>
</evidence>
<dbReference type="GO" id="GO:0008235">
    <property type="term" value="F:metalloexopeptidase activity"/>
    <property type="evidence" value="ECO:0007669"/>
    <property type="project" value="InterPro"/>
</dbReference>
<evidence type="ECO:0000259" key="18">
    <source>
        <dbReference type="Pfam" id="PF04389"/>
    </source>
</evidence>
<reference evidence="21 22" key="1">
    <citation type="journal article" date="2016" name="PLoS Pathog.">
        <title>Biosynthesis of antibiotic leucinostatins in bio-control fungus Purpureocillium lilacinum and their inhibition on phytophthora revealed by genome mining.</title>
        <authorList>
            <person name="Wang G."/>
            <person name="Liu Z."/>
            <person name="Lin R."/>
            <person name="Li E."/>
            <person name="Mao Z."/>
            <person name="Ling J."/>
            <person name="Yang Y."/>
            <person name="Yin W.B."/>
            <person name="Xie B."/>
        </authorList>
    </citation>
    <scope>NUCLEOTIDE SEQUENCE [LARGE SCALE GENOMIC DNA]</scope>
    <source>
        <strain evidence="21">170</strain>
    </source>
</reference>
<evidence type="ECO:0000256" key="5">
    <source>
        <dbReference type="ARBA" id="ARBA00022554"/>
    </source>
</evidence>